<reference evidence="2" key="1">
    <citation type="journal article" date="2022" name="Mol. Ecol. Resour.">
        <title>The genomes of chicory, endive, great burdock and yacon provide insights into Asteraceae palaeo-polyploidization history and plant inulin production.</title>
        <authorList>
            <person name="Fan W."/>
            <person name="Wang S."/>
            <person name="Wang H."/>
            <person name="Wang A."/>
            <person name="Jiang F."/>
            <person name="Liu H."/>
            <person name="Zhao H."/>
            <person name="Xu D."/>
            <person name="Zhang Y."/>
        </authorList>
    </citation>
    <scope>NUCLEOTIDE SEQUENCE [LARGE SCALE GENOMIC DNA]</scope>
    <source>
        <strain evidence="2">cv. Niubang</strain>
    </source>
</reference>
<reference evidence="1 2" key="2">
    <citation type="journal article" date="2022" name="Mol. Ecol. Resour.">
        <title>The genomes of chicory, endive, great burdock and yacon provide insights into Asteraceae paleo-polyploidization history and plant inulin production.</title>
        <authorList>
            <person name="Fan W."/>
            <person name="Wang S."/>
            <person name="Wang H."/>
            <person name="Wang A."/>
            <person name="Jiang F."/>
            <person name="Liu H."/>
            <person name="Zhao H."/>
            <person name="Xu D."/>
            <person name="Zhang Y."/>
        </authorList>
    </citation>
    <scope>NUCLEOTIDE SEQUENCE [LARGE SCALE GENOMIC DNA]</scope>
    <source>
        <strain evidence="2">cv. Niubang</strain>
    </source>
</reference>
<proteinExistence type="predicted"/>
<evidence type="ECO:0000313" key="2">
    <source>
        <dbReference type="Proteomes" id="UP001055879"/>
    </source>
</evidence>
<sequence length="221" mass="25769">MCLLIWTMLLEHIDDLTLKSLSTTRWERHIESVKAIKTQVGEIKDALIQLAQVSEDGKMYRDVDSLVNGELSSFDFILRVRFEQMQEFESIFGFLFDGRKLVTLHDDELKKSCMNIELALTNDDDYDIDGEYLYMELHILQGMLPEEASKSENPWTSIQILEFAKEMDMFPHDLVAYRILLTVPVTVASTERSFSKLKVVEVISTVYHEPRKIERVSNFEY</sequence>
<comment type="caution">
    <text evidence="1">The sequence shown here is derived from an EMBL/GenBank/DDBJ whole genome shotgun (WGS) entry which is preliminary data.</text>
</comment>
<evidence type="ECO:0000313" key="1">
    <source>
        <dbReference type="EMBL" id="KAI3770050.1"/>
    </source>
</evidence>
<gene>
    <name evidence="1" type="ORF">L6452_01171</name>
</gene>
<dbReference type="EMBL" id="CM042047">
    <property type="protein sequence ID" value="KAI3770050.1"/>
    <property type="molecule type" value="Genomic_DNA"/>
</dbReference>
<dbReference type="Proteomes" id="UP001055879">
    <property type="component" value="Linkage Group LG01"/>
</dbReference>
<keyword evidence="2" id="KW-1185">Reference proteome</keyword>
<protein>
    <submittedName>
        <fullName evidence="1">Uncharacterized protein</fullName>
    </submittedName>
</protein>
<organism evidence="1 2">
    <name type="scientific">Arctium lappa</name>
    <name type="common">Greater burdock</name>
    <name type="synonym">Lappa major</name>
    <dbReference type="NCBI Taxonomy" id="4217"/>
    <lineage>
        <taxon>Eukaryota</taxon>
        <taxon>Viridiplantae</taxon>
        <taxon>Streptophyta</taxon>
        <taxon>Embryophyta</taxon>
        <taxon>Tracheophyta</taxon>
        <taxon>Spermatophyta</taxon>
        <taxon>Magnoliopsida</taxon>
        <taxon>eudicotyledons</taxon>
        <taxon>Gunneridae</taxon>
        <taxon>Pentapetalae</taxon>
        <taxon>asterids</taxon>
        <taxon>campanulids</taxon>
        <taxon>Asterales</taxon>
        <taxon>Asteraceae</taxon>
        <taxon>Carduoideae</taxon>
        <taxon>Cardueae</taxon>
        <taxon>Arctiinae</taxon>
        <taxon>Arctium</taxon>
    </lineage>
</organism>
<accession>A0ACB9FGT3</accession>
<name>A0ACB9FGT3_ARCLA</name>